<dbReference type="Gene3D" id="3.10.100.10">
    <property type="entry name" value="Mannose-Binding Protein A, subunit A"/>
    <property type="match status" value="1"/>
</dbReference>
<name>A0A6J8C6P8_MYTCO</name>
<keyword evidence="1" id="KW-0472">Membrane</keyword>
<accession>A0A6J8C6P8</accession>
<feature type="chain" id="PRO_5026899711" description="C-type lectin domain-containing protein" evidence="2">
    <location>
        <begin position="19"/>
        <end position="460"/>
    </location>
</feature>
<keyword evidence="1" id="KW-0812">Transmembrane</keyword>
<dbReference type="PROSITE" id="PS50948">
    <property type="entry name" value="PAN"/>
    <property type="match status" value="1"/>
</dbReference>
<dbReference type="Pfam" id="PF00059">
    <property type="entry name" value="Lectin_C"/>
    <property type="match status" value="1"/>
</dbReference>
<sequence>MTVSILLEITAYSVLVLASTTLFTEPLTWNEANQYCISMGQYLVTIDRQGKQQLLHKALLDIFFLPITRDPDFDEIWIGLHAPHPLQPTYHVWTNKCVPIILILFGFPVPKYSNWLPGLNSDNDDLCTYMKLEDESMYWLLGECGTDARPFMCESDTAICNSGISYDTESNRKVTTGMSGYTKLDFGTEQDCKDFCDPLTLCWGFAFTPSVPKCVMYDVFDDPFRLEDNQISVMAEDLYIKRCYFELNEDTNVLIVPPYDNCGSTVISDCVLCVTTTEQTTTEYLTSTQVETTSVKVSTADKITETTLPVTTEPHMTSTVDVASSDLHTTTSQLDIISIPKSSIDQTIQKEFTTISEVKRPYCVCTCSNVTKQISLEESINEIVNEIKVDRSKTSSYTRKHTSAWDSRKSAASIGFVGIAILISIVSLLLCLDSASLINRVCVLLRKLGTSSNADNENGN</sequence>
<feature type="signal peptide" evidence="2">
    <location>
        <begin position="1"/>
        <end position="18"/>
    </location>
</feature>
<feature type="domain" description="C-type lectin" evidence="3">
    <location>
        <begin position="22"/>
        <end position="144"/>
    </location>
</feature>
<evidence type="ECO:0000259" key="3">
    <source>
        <dbReference type="PROSITE" id="PS50041"/>
    </source>
</evidence>
<dbReference type="EMBL" id="CACVKT020004499">
    <property type="protein sequence ID" value="CAC5390347.1"/>
    <property type="molecule type" value="Genomic_DNA"/>
</dbReference>
<dbReference type="InterPro" id="IPR001304">
    <property type="entry name" value="C-type_lectin-like"/>
</dbReference>
<dbReference type="SMART" id="SM00034">
    <property type="entry name" value="CLECT"/>
    <property type="match status" value="1"/>
</dbReference>
<dbReference type="OrthoDB" id="10385994at2759"/>
<keyword evidence="1" id="KW-1133">Transmembrane helix</keyword>
<evidence type="ECO:0000256" key="2">
    <source>
        <dbReference type="SAM" id="SignalP"/>
    </source>
</evidence>
<evidence type="ECO:0000313" key="5">
    <source>
        <dbReference type="EMBL" id="CAC5390347.1"/>
    </source>
</evidence>
<dbReference type="InterPro" id="IPR003609">
    <property type="entry name" value="Pan_app"/>
</dbReference>
<dbReference type="CDD" id="cd00037">
    <property type="entry name" value="CLECT"/>
    <property type="match status" value="1"/>
</dbReference>
<protein>
    <recommendedName>
        <fullName evidence="7">C-type lectin domain-containing protein</fullName>
    </recommendedName>
</protein>
<organism evidence="5 6">
    <name type="scientific">Mytilus coruscus</name>
    <name type="common">Sea mussel</name>
    <dbReference type="NCBI Taxonomy" id="42192"/>
    <lineage>
        <taxon>Eukaryota</taxon>
        <taxon>Metazoa</taxon>
        <taxon>Spiralia</taxon>
        <taxon>Lophotrochozoa</taxon>
        <taxon>Mollusca</taxon>
        <taxon>Bivalvia</taxon>
        <taxon>Autobranchia</taxon>
        <taxon>Pteriomorphia</taxon>
        <taxon>Mytilida</taxon>
        <taxon>Mytiloidea</taxon>
        <taxon>Mytilidae</taxon>
        <taxon>Mytilinae</taxon>
        <taxon>Mytilus</taxon>
    </lineage>
</organism>
<proteinExistence type="predicted"/>
<dbReference type="SUPFAM" id="SSF56436">
    <property type="entry name" value="C-type lectin-like"/>
    <property type="match status" value="1"/>
</dbReference>
<evidence type="ECO:0000256" key="1">
    <source>
        <dbReference type="SAM" id="Phobius"/>
    </source>
</evidence>
<reference evidence="5 6" key="1">
    <citation type="submission" date="2020-06" db="EMBL/GenBank/DDBJ databases">
        <authorList>
            <person name="Li R."/>
            <person name="Bekaert M."/>
        </authorList>
    </citation>
    <scope>NUCLEOTIDE SEQUENCE [LARGE SCALE GENOMIC DNA]</scope>
    <source>
        <strain evidence="6">wild</strain>
    </source>
</reference>
<gene>
    <name evidence="5" type="ORF">MCOR_25452</name>
</gene>
<evidence type="ECO:0000259" key="4">
    <source>
        <dbReference type="PROSITE" id="PS50948"/>
    </source>
</evidence>
<evidence type="ECO:0000313" key="6">
    <source>
        <dbReference type="Proteomes" id="UP000507470"/>
    </source>
</evidence>
<dbReference type="InterPro" id="IPR016186">
    <property type="entry name" value="C-type_lectin-like/link_sf"/>
</dbReference>
<dbReference type="Proteomes" id="UP000507470">
    <property type="component" value="Unassembled WGS sequence"/>
</dbReference>
<dbReference type="InterPro" id="IPR016187">
    <property type="entry name" value="CTDL_fold"/>
</dbReference>
<keyword evidence="6" id="KW-1185">Reference proteome</keyword>
<feature type="domain" description="Apple" evidence="4">
    <location>
        <begin position="160"/>
        <end position="243"/>
    </location>
</feature>
<dbReference type="AlphaFoldDB" id="A0A6J8C6P8"/>
<keyword evidence="2" id="KW-0732">Signal</keyword>
<evidence type="ECO:0008006" key="7">
    <source>
        <dbReference type="Google" id="ProtNLM"/>
    </source>
</evidence>
<feature type="transmembrane region" description="Helical" evidence="1">
    <location>
        <begin position="411"/>
        <end position="432"/>
    </location>
</feature>
<dbReference type="PROSITE" id="PS50041">
    <property type="entry name" value="C_TYPE_LECTIN_2"/>
    <property type="match status" value="1"/>
</dbReference>